<protein>
    <recommendedName>
        <fullName evidence="8">DDE Tnp4 domain-containing protein</fullName>
    </recommendedName>
</protein>
<comment type="caution">
    <text evidence="9">The sequence shown here is derived from an EMBL/GenBank/DDBJ whole genome shotgun (WGS) entry which is preliminary data.</text>
</comment>
<dbReference type="EMBL" id="JACEFF010000707">
    <property type="protein sequence ID" value="KAH9632490.1"/>
    <property type="molecule type" value="Genomic_DNA"/>
</dbReference>
<evidence type="ECO:0000256" key="6">
    <source>
        <dbReference type="ARBA" id="ARBA00022801"/>
    </source>
</evidence>
<organism evidence="9 10">
    <name type="scientific">Spodoptera exigua</name>
    <name type="common">Beet armyworm</name>
    <name type="synonym">Noctua fulgens</name>
    <dbReference type="NCBI Taxonomy" id="7107"/>
    <lineage>
        <taxon>Eukaryota</taxon>
        <taxon>Metazoa</taxon>
        <taxon>Ecdysozoa</taxon>
        <taxon>Arthropoda</taxon>
        <taxon>Hexapoda</taxon>
        <taxon>Insecta</taxon>
        <taxon>Pterygota</taxon>
        <taxon>Neoptera</taxon>
        <taxon>Endopterygota</taxon>
        <taxon>Lepidoptera</taxon>
        <taxon>Glossata</taxon>
        <taxon>Ditrysia</taxon>
        <taxon>Noctuoidea</taxon>
        <taxon>Noctuidae</taxon>
        <taxon>Amphipyrinae</taxon>
        <taxon>Spodoptera</taxon>
    </lineage>
</organism>
<comment type="similarity">
    <text evidence="3">Belongs to the HARBI1 family.</text>
</comment>
<comment type="cofactor">
    <cofactor evidence="1">
        <name>a divalent metal cation</name>
        <dbReference type="ChEBI" id="CHEBI:60240"/>
    </cofactor>
</comment>
<evidence type="ECO:0000256" key="3">
    <source>
        <dbReference type="ARBA" id="ARBA00006958"/>
    </source>
</evidence>
<keyword evidence="6" id="KW-0378">Hydrolase</keyword>
<dbReference type="PANTHER" id="PTHR22930">
    <property type="match status" value="1"/>
</dbReference>
<evidence type="ECO:0000256" key="1">
    <source>
        <dbReference type="ARBA" id="ARBA00001968"/>
    </source>
</evidence>
<dbReference type="InterPro" id="IPR027806">
    <property type="entry name" value="HARBI1_dom"/>
</dbReference>
<evidence type="ECO:0000256" key="5">
    <source>
        <dbReference type="ARBA" id="ARBA00022723"/>
    </source>
</evidence>
<evidence type="ECO:0000256" key="4">
    <source>
        <dbReference type="ARBA" id="ARBA00022722"/>
    </source>
</evidence>
<dbReference type="GO" id="GO:0046872">
    <property type="term" value="F:metal ion binding"/>
    <property type="evidence" value="ECO:0007669"/>
    <property type="project" value="UniProtKB-KW"/>
</dbReference>
<dbReference type="Pfam" id="PF13359">
    <property type="entry name" value="DDE_Tnp_4"/>
    <property type="match status" value="1"/>
</dbReference>
<evidence type="ECO:0000256" key="7">
    <source>
        <dbReference type="ARBA" id="ARBA00023242"/>
    </source>
</evidence>
<reference evidence="9" key="1">
    <citation type="journal article" date="2021" name="G3 (Bethesda)">
        <title>Genome and transcriptome analysis of the beet armyworm Spodoptera exigua reveals targets for pest control. .</title>
        <authorList>
            <person name="Simon S."/>
            <person name="Breeschoten T."/>
            <person name="Jansen H.J."/>
            <person name="Dirks R.P."/>
            <person name="Schranz M.E."/>
            <person name="Ros V.I.D."/>
        </authorList>
    </citation>
    <scope>NUCLEOTIDE SEQUENCE</scope>
    <source>
        <strain evidence="9">TB_SE_WUR_2020</strain>
    </source>
</reference>
<accession>A0A922M9Y3</accession>
<evidence type="ECO:0000313" key="9">
    <source>
        <dbReference type="EMBL" id="KAH9632490.1"/>
    </source>
</evidence>
<dbReference type="GO" id="GO:0016787">
    <property type="term" value="F:hydrolase activity"/>
    <property type="evidence" value="ECO:0007669"/>
    <property type="project" value="UniProtKB-KW"/>
</dbReference>
<dbReference type="InterPro" id="IPR045249">
    <property type="entry name" value="HARBI1-like"/>
</dbReference>
<feature type="domain" description="DDE Tnp4" evidence="8">
    <location>
        <begin position="167"/>
        <end position="331"/>
    </location>
</feature>
<name>A0A922M9Y3_SPOEX</name>
<dbReference type="GO" id="GO:0005634">
    <property type="term" value="C:nucleus"/>
    <property type="evidence" value="ECO:0007669"/>
    <property type="project" value="UniProtKB-SubCell"/>
</dbReference>
<proteinExistence type="inferred from homology"/>
<evidence type="ECO:0000259" key="8">
    <source>
        <dbReference type="Pfam" id="PF13359"/>
    </source>
</evidence>
<dbReference type="AlphaFoldDB" id="A0A922M9Y3"/>
<dbReference type="Proteomes" id="UP000814243">
    <property type="component" value="Unassembled WGS sequence"/>
</dbReference>
<evidence type="ECO:0000256" key="2">
    <source>
        <dbReference type="ARBA" id="ARBA00004123"/>
    </source>
</evidence>
<keyword evidence="5" id="KW-0479">Metal-binding</keyword>
<dbReference type="GO" id="GO:0004518">
    <property type="term" value="F:nuclease activity"/>
    <property type="evidence" value="ECO:0007669"/>
    <property type="project" value="UniProtKB-KW"/>
</dbReference>
<dbReference type="PANTHER" id="PTHR22930:SF269">
    <property type="entry name" value="NUCLEASE HARBI1-LIKE PROTEIN"/>
    <property type="match status" value="1"/>
</dbReference>
<keyword evidence="4" id="KW-0540">Nuclease</keyword>
<sequence length="383" mass="44523">MSDSSDDDLVLLENVYLKMRKEAIHPVNRDRKRFGEYHHLFINELKFDDERFYKYTRMTQETFDYILDLVKNHLMKNWCNWHKQPILPEERLVVTIRYLATGASFAHLASEFRMGISTVKMIIEETVSILWDELQPIHMPIPTEETFYSIANDFKNIWDFPNALGAIDGKHVRVICPDQSGSMFFNYKKFFSMILQAVADASYKFTIVEVGGFGKQSDGGTFKASELYKILNTGEMDIPEPEYFPGTNVKAPYVFIGDEAYPLLKYLLKPFGGRDLSSDQKNFNNRLSRARKCVECAFGIANSKWRLLSKCIECNVDLAEKIVKCICVLHNTIIDKEGIDRNFTPVNTTRLRWNRANHPTNEAMDIRNIYVDYFSHNTLTYNN</sequence>
<evidence type="ECO:0000313" key="10">
    <source>
        <dbReference type="Proteomes" id="UP000814243"/>
    </source>
</evidence>
<gene>
    <name evidence="9" type="ORF">HF086_017038</name>
</gene>
<comment type="subcellular location">
    <subcellularLocation>
        <location evidence="2">Nucleus</location>
    </subcellularLocation>
</comment>
<keyword evidence="7" id="KW-0539">Nucleus</keyword>